<protein>
    <submittedName>
        <fullName evidence="1">Uncharacterized protein</fullName>
    </submittedName>
</protein>
<reference evidence="1" key="1">
    <citation type="submission" date="2014-09" db="EMBL/GenBank/DDBJ databases">
        <authorList>
            <person name="Magalhaes I.L.F."/>
            <person name="Oliveira U."/>
            <person name="Santos F.R."/>
            <person name="Vidigal T.H.D.A."/>
            <person name="Brescovit A.D."/>
            <person name="Santos A.J."/>
        </authorList>
    </citation>
    <scope>NUCLEOTIDE SEQUENCE</scope>
    <source>
        <tissue evidence="1">Shoot tissue taken approximately 20 cm above the soil surface</tissue>
    </source>
</reference>
<dbReference type="EMBL" id="GBRH01191747">
    <property type="protein sequence ID" value="JAE06149.1"/>
    <property type="molecule type" value="Transcribed_RNA"/>
</dbReference>
<accession>A0A0A9F4N8</accession>
<organism evidence="1">
    <name type="scientific">Arundo donax</name>
    <name type="common">Giant reed</name>
    <name type="synonym">Donax arundinaceus</name>
    <dbReference type="NCBI Taxonomy" id="35708"/>
    <lineage>
        <taxon>Eukaryota</taxon>
        <taxon>Viridiplantae</taxon>
        <taxon>Streptophyta</taxon>
        <taxon>Embryophyta</taxon>
        <taxon>Tracheophyta</taxon>
        <taxon>Spermatophyta</taxon>
        <taxon>Magnoliopsida</taxon>
        <taxon>Liliopsida</taxon>
        <taxon>Poales</taxon>
        <taxon>Poaceae</taxon>
        <taxon>PACMAD clade</taxon>
        <taxon>Arundinoideae</taxon>
        <taxon>Arundineae</taxon>
        <taxon>Arundo</taxon>
    </lineage>
</organism>
<proteinExistence type="predicted"/>
<sequence length="59" mass="6879">MTLSTRTLVPKTKSRILNSNMVMLNMTRTQYNDLTGIHNKFKFVTSKNCPSSKRIHKYC</sequence>
<reference evidence="1" key="2">
    <citation type="journal article" date="2015" name="Data Brief">
        <title>Shoot transcriptome of the giant reed, Arundo donax.</title>
        <authorList>
            <person name="Barrero R.A."/>
            <person name="Guerrero F.D."/>
            <person name="Moolhuijzen P."/>
            <person name="Goolsby J.A."/>
            <person name="Tidwell J."/>
            <person name="Bellgard S.E."/>
            <person name="Bellgard M.I."/>
        </authorList>
    </citation>
    <scope>NUCLEOTIDE SEQUENCE</scope>
    <source>
        <tissue evidence="1">Shoot tissue taken approximately 20 cm above the soil surface</tissue>
    </source>
</reference>
<dbReference type="AlphaFoldDB" id="A0A0A9F4N8"/>
<name>A0A0A9F4N8_ARUDO</name>
<evidence type="ECO:0000313" key="1">
    <source>
        <dbReference type="EMBL" id="JAE06149.1"/>
    </source>
</evidence>